<dbReference type="Proteomes" id="UP001065298">
    <property type="component" value="Chromosome 4"/>
</dbReference>
<comment type="caution">
    <text evidence="1">The sequence shown here is derived from an EMBL/GenBank/DDBJ whole genome shotgun (WGS) entry which is preliminary data.</text>
</comment>
<name>A0ACC0R1V6_9HYPO</name>
<protein>
    <submittedName>
        <fullName evidence="1">Uncharacterized protein</fullName>
    </submittedName>
</protein>
<sequence length="194" mass="20666">MVNSVVMPTADPVIKGRGLVRPNTGKSTAKVTTKKAPPIGLVRDFPCRPCVTRATKAPGHECASQDNTGAACWDCAKNGHTCRLVPVGALAAVRAFWELNRQLKRANSDPDDAWRTAAQRAAQQLRACGSGAALPAAPGSAPALASFGEKAEKSPEERKTMALETIAEAARLWIQINKPDEGAEENEEEMEAHN</sequence>
<dbReference type="EMBL" id="CM046506">
    <property type="protein sequence ID" value="KAI8670595.1"/>
    <property type="molecule type" value="Genomic_DNA"/>
</dbReference>
<organism evidence="1 2">
    <name type="scientific">Fusarium keratoplasticum</name>
    <dbReference type="NCBI Taxonomy" id="1328300"/>
    <lineage>
        <taxon>Eukaryota</taxon>
        <taxon>Fungi</taxon>
        <taxon>Dikarya</taxon>
        <taxon>Ascomycota</taxon>
        <taxon>Pezizomycotina</taxon>
        <taxon>Sordariomycetes</taxon>
        <taxon>Hypocreomycetidae</taxon>
        <taxon>Hypocreales</taxon>
        <taxon>Nectriaceae</taxon>
        <taxon>Fusarium</taxon>
        <taxon>Fusarium solani species complex</taxon>
    </lineage>
</organism>
<evidence type="ECO:0000313" key="2">
    <source>
        <dbReference type="Proteomes" id="UP001065298"/>
    </source>
</evidence>
<proteinExistence type="predicted"/>
<accession>A0ACC0R1V6</accession>
<evidence type="ECO:0000313" key="1">
    <source>
        <dbReference type="EMBL" id="KAI8670595.1"/>
    </source>
</evidence>
<reference evidence="1" key="1">
    <citation type="submission" date="2022-06" db="EMBL/GenBank/DDBJ databases">
        <title>Fusarium solani species complex genomes reveal bases of compartmentalisation and animal pathogenesis.</title>
        <authorList>
            <person name="Tsai I.J."/>
        </authorList>
    </citation>
    <scope>NUCLEOTIDE SEQUENCE</scope>
    <source>
        <strain evidence="1">Fu6.1</strain>
    </source>
</reference>
<gene>
    <name evidence="1" type="ORF">NCS57_00531300</name>
</gene>
<keyword evidence="2" id="KW-1185">Reference proteome</keyword>